<sequence>MFNRCTSLDLPRAQDQKGRTHITRNRAFRGRQTDEEAE</sequence>
<gene>
    <name evidence="2" type="ORF">TM5383_03211</name>
</gene>
<name>A0A0P1HGF7_9RHOB</name>
<feature type="region of interest" description="Disordered" evidence="1">
    <location>
        <begin position="1"/>
        <end position="38"/>
    </location>
</feature>
<dbReference type="STRING" id="340021.TM5383_03211"/>
<evidence type="ECO:0000313" key="2">
    <source>
        <dbReference type="EMBL" id="CUH85968.1"/>
    </source>
</evidence>
<reference evidence="2 3" key="1">
    <citation type="submission" date="2015-09" db="EMBL/GenBank/DDBJ databases">
        <authorList>
            <consortium name="Swine Surveillance"/>
        </authorList>
    </citation>
    <scope>NUCLEOTIDE SEQUENCE [LARGE SCALE GENOMIC DNA]</scope>
    <source>
        <strain evidence="2 3">CECT 8383</strain>
    </source>
</reference>
<accession>A0A0P1HGF7</accession>
<feature type="compositionally biased region" description="Basic residues" evidence="1">
    <location>
        <begin position="19"/>
        <end position="29"/>
    </location>
</feature>
<evidence type="ECO:0000256" key="1">
    <source>
        <dbReference type="SAM" id="MobiDB-lite"/>
    </source>
</evidence>
<proteinExistence type="predicted"/>
<dbReference type="Proteomes" id="UP000051681">
    <property type="component" value="Unassembled WGS sequence"/>
</dbReference>
<dbReference type="EMBL" id="CYSF01000018">
    <property type="protein sequence ID" value="CUH85968.1"/>
    <property type="molecule type" value="Genomic_DNA"/>
</dbReference>
<dbReference type="AlphaFoldDB" id="A0A0P1HGF7"/>
<organism evidence="2 3">
    <name type="scientific">Thalassovita mediterranea</name>
    <dbReference type="NCBI Taxonomy" id="340021"/>
    <lineage>
        <taxon>Bacteria</taxon>
        <taxon>Pseudomonadati</taxon>
        <taxon>Pseudomonadota</taxon>
        <taxon>Alphaproteobacteria</taxon>
        <taxon>Rhodobacterales</taxon>
        <taxon>Roseobacteraceae</taxon>
        <taxon>Thalassovita</taxon>
    </lineage>
</organism>
<keyword evidence="3" id="KW-1185">Reference proteome</keyword>
<protein>
    <submittedName>
        <fullName evidence="2">Uncharacterized protein</fullName>
    </submittedName>
</protein>
<evidence type="ECO:0000313" key="3">
    <source>
        <dbReference type="Proteomes" id="UP000051681"/>
    </source>
</evidence>